<dbReference type="GO" id="GO:0006218">
    <property type="term" value="P:uridine catabolic process"/>
    <property type="evidence" value="ECO:0007669"/>
    <property type="project" value="TreeGrafter"/>
</dbReference>
<evidence type="ECO:0000313" key="2">
    <source>
        <dbReference type="EMBL" id="SFL65550.1"/>
    </source>
</evidence>
<dbReference type="Pfam" id="PF01048">
    <property type="entry name" value="PNP_UDP_1"/>
    <property type="match status" value="1"/>
</dbReference>
<dbReference type="RefSeq" id="WP_092191457.1">
    <property type="nucleotide sequence ID" value="NZ_FOTO01000004.1"/>
</dbReference>
<dbReference type="InterPro" id="IPR035994">
    <property type="entry name" value="Nucleoside_phosphorylase_sf"/>
</dbReference>
<dbReference type="CDD" id="cd00436">
    <property type="entry name" value="UP_TbUP-like"/>
    <property type="match status" value="1"/>
</dbReference>
<dbReference type="Proteomes" id="UP000199581">
    <property type="component" value="Unassembled WGS sequence"/>
</dbReference>
<dbReference type="PANTHER" id="PTHR43691">
    <property type="entry name" value="URIDINE PHOSPHORYLASE"/>
    <property type="match status" value="1"/>
</dbReference>
<dbReference type="EMBL" id="FOTO01000004">
    <property type="protein sequence ID" value="SFL65550.1"/>
    <property type="molecule type" value="Genomic_DNA"/>
</dbReference>
<evidence type="ECO:0000259" key="1">
    <source>
        <dbReference type="Pfam" id="PF01048"/>
    </source>
</evidence>
<keyword evidence="3" id="KW-1185">Reference proteome</keyword>
<evidence type="ECO:0000313" key="3">
    <source>
        <dbReference type="Proteomes" id="UP000199581"/>
    </source>
</evidence>
<protein>
    <submittedName>
        <fullName evidence="2">Uridine phosphorylase</fullName>
    </submittedName>
</protein>
<dbReference type="Gene3D" id="3.40.50.1580">
    <property type="entry name" value="Nucleoside phosphorylase domain"/>
    <property type="match status" value="1"/>
</dbReference>
<gene>
    <name evidence="2" type="ORF">SAMN05421830_104224</name>
</gene>
<dbReference type="PANTHER" id="PTHR43691:SF15">
    <property type="entry name" value="PHOSPHORYLASE, PUTATIVE-RELATED"/>
    <property type="match status" value="1"/>
</dbReference>
<comment type="caution">
    <text evidence="2">The sequence shown here is derived from an EMBL/GenBank/DDBJ whole genome shotgun (WGS) entry which is preliminary data.</text>
</comment>
<feature type="domain" description="Nucleoside phosphorylase" evidence="1">
    <location>
        <begin position="40"/>
        <end position="328"/>
    </location>
</feature>
<proteinExistence type="predicted"/>
<sequence length="339" mass="36463">MNTKPDLFPAPPCSAADLPIDAEGRIYHLQITPEQLAPDILLVGDPGRAEFIARTFLHDLEVEREHRGLVTATGTSCATGGRATIISPVRATVATSGMGTPSLEIVLNELVALCEIDFATRTPKPLFPRLHIIRVGTSGGLQASTRLGTSIITAYALGMDNTGLFYDTPCPDQTCARLEQELAHVIEKAARPDSRFRGKIHPYVSRAEPAVVRALTQAAQGLGVAARTGLTVSNSGFFAPQGRDISRLRPSTPELDRIFSEFDPGLDGMRVENMEMEASFLLHFLGGLGHWGGAICPVIANRRHNTFDHDYLTAIEGATKTALLALAALSTSRDSALRD</sequence>
<dbReference type="GO" id="GO:0004850">
    <property type="term" value="F:uridine phosphorylase activity"/>
    <property type="evidence" value="ECO:0007669"/>
    <property type="project" value="TreeGrafter"/>
</dbReference>
<dbReference type="GO" id="GO:0005829">
    <property type="term" value="C:cytosol"/>
    <property type="evidence" value="ECO:0007669"/>
    <property type="project" value="TreeGrafter"/>
</dbReference>
<reference evidence="2 3" key="1">
    <citation type="submission" date="2016-10" db="EMBL/GenBank/DDBJ databases">
        <authorList>
            <person name="Varghese N."/>
            <person name="Submissions S."/>
        </authorList>
    </citation>
    <scope>NUCLEOTIDE SEQUENCE [LARGE SCALE GENOMIC DNA]</scope>
    <source>
        <strain evidence="2 3">DSM 1741</strain>
    </source>
</reference>
<accession>A0A8G2C2G9</accession>
<organism evidence="2 3">
    <name type="scientific">Desulfomicrobium norvegicum (strain DSM 1741 / NCIMB 8310)</name>
    <name type="common">Desulfovibrio baculatus (strain Norway 4)</name>
    <name type="synonym">Desulfovibrio desulfuricans (strain Norway 4)</name>
    <dbReference type="NCBI Taxonomy" id="52561"/>
    <lineage>
        <taxon>Bacteria</taxon>
        <taxon>Pseudomonadati</taxon>
        <taxon>Thermodesulfobacteriota</taxon>
        <taxon>Desulfovibrionia</taxon>
        <taxon>Desulfovibrionales</taxon>
        <taxon>Desulfomicrobiaceae</taxon>
        <taxon>Desulfomicrobium</taxon>
    </lineage>
</organism>
<name>A0A8G2C2G9_DESNO</name>
<dbReference type="SUPFAM" id="SSF53167">
    <property type="entry name" value="Purine and uridine phosphorylases"/>
    <property type="match status" value="1"/>
</dbReference>
<dbReference type="AlphaFoldDB" id="A0A8G2C2G9"/>
<dbReference type="InterPro" id="IPR000845">
    <property type="entry name" value="Nucleoside_phosphorylase_d"/>
</dbReference>
<dbReference type="OrthoDB" id="9782889at2"/>